<gene>
    <name evidence="4" type="ORF">SCWH03_21690</name>
</gene>
<evidence type="ECO:0000256" key="1">
    <source>
        <dbReference type="SAM" id="MobiDB-lite"/>
    </source>
</evidence>
<dbReference type="EMBL" id="BLLG01000005">
    <property type="protein sequence ID" value="GFH35947.1"/>
    <property type="molecule type" value="Genomic_DNA"/>
</dbReference>
<comment type="caution">
    <text evidence="4">The sequence shown here is derived from an EMBL/GenBank/DDBJ whole genome shotgun (WGS) entry which is preliminary data.</text>
</comment>
<name>A0A6A0AWJ0_9ACTN</name>
<keyword evidence="5" id="KW-1185">Reference proteome</keyword>
<dbReference type="Proteomes" id="UP000484988">
    <property type="component" value="Unassembled WGS sequence"/>
</dbReference>
<keyword evidence="2" id="KW-0472">Membrane</keyword>
<protein>
    <recommendedName>
        <fullName evidence="6">LPXTG cell wall anchor domain-containing protein</fullName>
    </recommendedName>
</protein>
<keyword evidence="2" id="KW-1133">Transmembrane helix</keyword>
<evidence type="ECO:0000256" key="2">
    <source>
        <dbReference type="SAM" id="Phobius"/>
    </source>
</evidence>
<organism evidence="4 5">
    <name type="scientific">Streptomyces pacificus</name>
    <dbReference type="NCBI Taxonomy" id="2705029"/>
    <lineage>
        <taxon>Bacteria</taxon>
        <taxon>Bacillati</taxon>
        <taxon>Actinomycetota</taxon>
        <taxon>Actinomycetes</taxon>
        <taxon>Kitasatosporales</taxon>
        <taxon>Streptomycetaceae</taxon>
        <taxon>Streptomyces</taxon>
    </lineage>
</organism>
<dbReference type="PROSITE" id="PS51318">
    <property type="entry name" value="TAT"/>
    <property type="match status" value="1"/>
</dbReference>
<sequence>MSVARRPLLTAAAAGSLLCALWFVPSANATADRDSVPPDRPRSGASASASSTISSASTPASLPASVPLSAPTSMADSGEDGAVRDAGAAGDAPAASHSGDPEDIRTGDGFGVSPRGEAQGLRLADTGSVDTTPYLVGGTLFLVVGAGFVSHAARRSGSRTV</sequence>
<proteinExistence type="predicted"/>
<evidence type="ECO:0008006" key="6">
    <source>
        <dbReference type="Google" id="ProtNLM"/>
    </source>
</evidence>
<feature type="compositionally biased region" description="Low complexity" evidence="1">
    <location>
        <begin position="43"/>
        <end position="73"/>
    </location>
</feature>
<dbReference type="InterPro" id="IPR006311">
    <property type="entry name" value="TAT_signal"/>
</dbReference>
<evidence type="ECO:0000313" key="5">
    <source>
        <dbReference type="Proteomes" id="UP000484988"/>
    </source>
</evidence>
<reference evidence="4 5" key="1">
    <citation type="submission" date="2020-02" db="EMBL/GenBank/DDBJ databases">
        <title>Whole Genome Shotgun Sequence of Streptomyces sp. strain CWH03.</title>
        <authorList>
            <person name="Dohra H."/>
            <person name="Kodani S."/>
            <person name="Yamamura H."/>
        </authorList>
    </citation>
    <scope>NUCLEOTIDE SEQUENCE [LARGE SCALE GENOMIC DNA]</scope>
    <source>
        <strain evidence="4 5">CWH03</strain>
    </source>
</reference>
<evidence type="ECO:0000313" key="4">
    <source>
        <dbReference type="EMBL" id="GFH35947.1"/>
    </source>
</evidence>
<feature type="compositionally biased region" description="Low complexity" evidence="1">
    <location>
        <begin position="84"/>
        <end position="95"/>
    </location>
</feature>
<dbReference type="RefSeq" id="WP_173263793.1">
    <property type="nucleotide sequence ID" value="NZ_BLLG01000005.1"/>
</dbReference>
<accession>A0A6A0AWJ0</accession>
<feature type="region of interest" description="Disordered" evidence="1">
    <location>
        <begin position="29"/>
        <end position="124"/>
    </location>
</feature>
<feature type="transmembrane region" description="Helical" evidence="2">
    <location>
        <begin position="134"/>
        <end position="153"/>
    </location>
</feature>
<feature type="compositionally biased region" description="Basic and acidic residues" evidence="1">
    <location>
        <begin position="31"/>
        <end position="42"/>
    </location>
</feature>
<keyword evidence="2" id="KW-0812">Transmembrane</keyword>
<dbReference type="AlphaFoldDB" id="A0A6A0AWJ0"/>
<evidence type="ECO:0000256" key="3">
    <source>
        <dbReference type="SAM" id="SignalP"/>
    </source>
</evidence>
<feature type="chain" id="PRO_5038918324" description="LPXTG cell wall anchor domain-containing protein" evidence="3">
    <location>
        <begin position="32"/>
        <end position="161"/>
    </location>
</feature>
<keyword evidence="3" id="KW-0732">Signal</keyword>
<feature type="signal peptide" evidence="3">
    <location>
        <begin position="1"/>
        <end position="31"/>
    </location>
</feature>